<keyword evidence="4" id="KW-0418">Kinase</keyword>
<evidence type="ECO:0000256" key="2">
    <source>
        <dbReference type="SAM" id="Phobius"/>
    </source>
</evidence>
<dbReference type="Pfam" id="PF00069">
    <property type="entry name" value="Pkinase"/>
    <property type="match status" value="1"/>
</dbReference>
<dbReference type="Gene3D" id="3.30.200.20">
    <property type="entry name" value="Phosphorylase Kinase, domain 1"/>
    <property type="match status" value="1"/>
</dbReference>
<keyword evidence="4" id="KW-0808">Transferase</keyword>
<evidence type="ECO:0000313" key="4">
    <source>
        <dbReference type="EMBL" id="ETM32302.1"/>
    </source>
</evidence>
<proteinExistence type="predicted"/>
<feature type="non-terminal residue" evidence="4">
    <location>
        <position position="1"/>
    </location>
</feature>
<feature type="transmembrane region" description="Helical" evidence="2">
    <location>
        <begin position="80"/>
        <end position="99"/>
    </location>
</feature>
<evidence type="ECO:0000259" key="3">
    <source>
        <dbReference type="PROSITE" id="PS50011"/>
    </source>
</evidence>
<name>W2M7F2_PHYNI</name>
<dbReference type="AlphaFoldDB" id="W2M7F2"/>
<feature type="domain" description="Protein kinase" evidence="3">
    <location>
        <begin position="245"/>
        <end position="520"/>
    </location>
</feature>
<feature type="transmembrane region" description="Helical" evidence="2">
    <location>
        <begin position="51"/>
        <end position="74"/>
    </location>
</feature>
<dbReference type="GO" id="GO:0005524">
    <property type="term" value="F:ATP binding"/>
    <property type="evidence" value="ECO:0007669"/>
    <property type="project" value="InterPro"/>
</dbReference>
<organism evidence="4">
    <name type="scientific">Phytophthora nicotianae</name>
    <name type="common">Potato buckeye rot agent</name>
    <name type="synonym">Phytophthora parasitica</name>
    <dbReference type="NCBI Taxonomy" id="4792"/>
    <lineage>
        <taxon>Eukaryota</taxon>
        <taxon>Sar</taxon>
        <taxon>Stramenopiles</taxon>
        <taxon>Oomycota</taxon>
        <taxon>Peronosporomycetes</taxon>
        <taxon>Peronosporales</taxon>
        <taxon>Peronosporaceae</taxon>
        <taxon>Phytophthora</taxon>
    </lineage>
</organism>
<dbReference type="PANTHER" id="PTHR44329:SF214">
    <property type="entry name" value="PROTEIN KINASE DOMAIN-CONTAINING PROTEIN"/>
    <property type="match status" value="1"/>
</dbReference>
<dbReference type="VEuPathDB" id="FungiDB:PPTG_18534"/>
<keyword evidence="2" id="KW-0472">Membrane</keyword>
<dbReference type="PROSITE" id="PS50011">
    <property type="entry name" value="PROTEIN_KINASE_DOM"/>
    <property type="match status" value="1"/>
</dbReference>
<reference evidence="4" key="1">
    <citation type="submission" date="2013-11" db="EMBL/GenBank/DDBJ databases">
        <title>The Genome Sequence of Phytophthora parasitica IAC_01/95.</title>
        <authorList>
            <consortium name="The Broad Institute Genomics Platform"/>
            <person name="Russ C."/>
            <person name="Tyler B."/>
            <person name="Panabieres F."/>
            <person name="Shan W."/>
            <person name="Tripathy S."/>
            <person name="Grunwald N."/>
            <person name="Machado M."/>
            <person name="Johnson C.S."/>
            <person name="Arredondo F."/>
            <person name="Hong C."/>
            <person name="Coffey M."/>
            <person name="Young S.K."/>
            <person name="Zeng Q."/>
            <person name="Gargeya S."/>
            <person name="Fitzgerald M."/>
            <person name="Abouelleil A."/>
            <person name="Alvarado L."/>
            <person name="Chapman S.B."/>
            <person name="Gainer-Dewar J."/>
            <person name="Goldberg J."/>
            <person name="Griggs A."/>
            <person name="Gujja S."/>
            <person name="Hansen M."/>
            <person name="Howarth C."/>
            <person name="Imamovic A."/>
            <person name="Ireland A."/>
            <person name="Larimer J."/>
            <person name="McCowan C."/>
            <person name="Murphy C."/>
            <person name="Pearson M."/>
            <person name="Poon T.W."/>
            <person name="Priest M."/>
            <person name="Roberts A."/>
            <person name="Saif S."/>
            <person name="Shea T."/>
            <person name="Sykes S."/>
            <person name="Wortman J."/>
            <person name="Nusbaum C."/>
            <person name="Birren B."/>
        </authorList>
    </citation>
    <scope>NUCLEOTIDE SEQUENCE [LARGE SCALE GENOMIC DNA]</scope>
    <source>
        <strain evidence="4">IAC_01/95</strain>
    </source>
</reference>
<dbReference type="EMBL" id="KI696363">
    <property type="protein sequence ID" value="ETM32302.1"/>
    <property type="molecule type" value="Genomic_DNA"/>
</dbReference>
<protein>
    <submittedName>
        <fullName evidence="4">TKL/DRK protein kinase</fullName>
    </submittedName>
</protein>
<dbReference type="PANTHER" id="PTHR44329">
    <property type="entry name" value="SERINE/THREONINE-PROTEIN KINASE TNNI3K-RELATED"/>
    <property type="match status" value="1"/>
</dbReference>
<feature type="transmembrane region" description="Helical" evidence="2">
    <location>
        <begin position="106"/>
        <end position="128"/>
    </location>
</feature>
<dbReference type="InterPro" id="IPR051681">
    <property type="entry name" value="Ser/Thr_Kinases-Pseudokinases"/>
</dbReference>
<dbReference type="InterPro" id="IPR000719">
    <property type="entry name" value="Prot_kinase_dom"/>
</dbReference>
<feature type="region of interest" description="Disordered" evidence="1">
    <location>
        <begin position="193"/>
        <end position="222"/>
    </location>
</feature>
<dbReference type="Gene3D" id="1.10.510.10">
    <property type="entry name" value="Transferase(Phosphotransferase) domain 1"/>
    <property type="match status" value="1"/>
</dbReference>
<gene>
    <name evidence="4" type="ORF">L914_20272</name>
</gene>
<dbReference type="Proteomes" id="UP000054532">
    <property type="component" value="Unassembled WGS sequence"/>
</dbReference>
<dbReference type="GO" id="GO:0004674">
    <property type="term" value="F:protein serine/threonine kinase activity"/>
    <property type="evidence" value="ECO:0007669"/>
    <property type="project" value="TreeGrafter"/>
</dbReference>
<sequence>CIEQHSMGTHCTTFQQSRLIFAFIWKLTHENVASVDTQTKMPHIVVDTLDIAIEAAATVSLMLGSMGFGIVFVFRRLDKAASATIGGSLIAAIVSRIVIYCIKDTAVGIITCAVTSAICIFASIYAYIGFNPYSRPSLDTGVVITIVFSAIELAIVSIAWWKRLKNEKNIKHENLVEDGGADGFDGRYECHQSPVANNDNSNATSRETRTTRSNASRYNRERPRSKVNLWDDDVITTARIPKEKIEVENLISQGGYGEVYKGTFNGLSVAVKMMLPAHRKSVAHVNNFLMEVKLIASLDHPRIVQFVGVAWDSLSDVCAVIEFMDGGDLRGLLTSYHNQHHPVGFNCAKVKIALHIAHALTYLHSLSPVVIHRDLKSRNILLTTDLDAKLTDFGVSRERADHTMTAGVGTSLWMAPEVLMGERYDDKADIFSFGVVLSELDLQVLPYAHATESDGSCHRMRDLAILQRMAMGKLRVQFSRNALASMVDVGVACVSLDPKDRPTAAEVLYRLQTIQRDELLSV</sequence>
<dbReference type="PROSITE" id="PS00108">
    <property type="entry name" value="PROTEIN_KINASE_ST"/>
    <property type="match status" value="1"/>
</dbReference>
<feature type="compositionally biased region" description="Polar residues" evidence="1">
    <location>
        <begin position="194"/>
        <end position="217"/>
    </location>
</feature>
<keyword evidence="2" id="KW-1133">Transmembrane helix</keyword>
<keyword evidence="2" id="KW-0812">Transmembrane</keyword>
<evidence type="ECO:0000256" key="1">
    <source>
        <dbReference type="SAM" id="MobiDB-lite"/>
    </source>
</evidence>
<feature type="transmembrane region" description="Helical" evidence="2">
    <location>
        <begin position="140"/>
        <end position="161"/>
    </location>
</feature>
<dbReference type="InterPro" id="IPR011009">
    <property type="entry name" value="Kinase-like_dom_sf"/>
</dbReference>
<dbReference type="SMART" id="SM00220">
    <property type="entry name" value="S_TKc"/>
    <property type="match status" value="1"/>
</dbReference>
<accession>W2M7F2</accession>
<dbReference type="SUPFAM" id="SSF56112">
    <property type="entry name" value="Protein kinase-like (PK-like)"/>
    <property type="match status" value="1"/>
</dbReference>
<dbReference type="InterPro" id="IPR008271">
    <property type="entry name" value="Ser/Thr_kinase_AS"/>
</dbReference>